<dbReference type="InterPro" id="IPR013078">
    <property type="entry name" value="His_Pase_superF_clade-1"/>
</dbReference>
<dbReference type="InterPro" id="IPR001345">
    <property type="entry name" value="PG/BPGM_mutase_AS"/>
</dbReference>
<name>A0A7S1BF43_9STRA</name>
<accession>A0A7S1BF43</accession>
<dbReference type="SUPFAM" id="SSF53254">
    <property type="entry name" value="Phosphoglycerate mutase-like"/>
    <property type="match status" value="1"/>
</dbReference>
<protein>
    <submittedName>
        <fullName evidence="3">Uncharacterized protein</fullName>
    </submittedName>
</protein>
<feature type="transmembrane region" description="Helical" evidence="2">
    <location>
        <begin position="17"/>
        <end position="37"/>
    </location>
</feature>
<dbReference type="SMART" id="SM00855">
    <property type="entry name" value="PGAM"/>
    <property type="match status" value="1"/>
</dbReference>
<reference evidence="3" key="1">
    <citation type="submission" date="2021-01" db="EMBL/GenBank/DDBJ databases">
        <authorList>
            <person name="Corre E."/>
            <person name="Pelletier E."/>
            <person name="Niang G."/>
            <person name="Scheremetjew M."/>
            <person name="Finn R."/>
            <person name="Kale V."/>
            <person name="Holt S."/>
            <person name="Cochrane G."/>
            <person name="Meng A."/>
            <person name="Brown T."/>
            <person name="Cohen L."/>
        </authorList>
    </citation>
    <scope>NUCLEOTIDE SEQUENCE</scope>
    <source>
        <strain evidence="3">308</strain>
    </source>
</reference>
<organism evidence="3">
    <name type="scientific">Corethron hystrix</name>
    <dbReference type="NCBI Taxonomy" id="216773"/>
    <lineage>
        <taxon>Eukaryota</taxon>
        <taxon>Sar</taxon>
        <taxon>Stramenopiles</taxon>
        <taxon>Ochrophyta</taxon>
        <taxon>Bacillariophyta</taxon>
        <taxon>Coscinodiscophyceae</taxon>
        <taxon>Corethrophycidae</taxon>
        <taxon>Corethrales</taxon>
        <taxon>Corethraceae</taxon>
        <taxon>Corethron</taxon>
    </lineage>
</organism>
<dbReference type="InterPro" id="IPR052765">
    <property type="entry name" value="PGM-Related"/>
</dbReference>
<dbReference type="CDD" id="cd07040">
    <property type="entry name" value="HP"/>
    <property type="match status" value="1"/>
</dbReference>
<evidence type="ECO:0000256" key="2">
    <source>
        <dbReference type="SAM" id="Phobius"/>
    </source>
</evidence>
<keyword evidence="2" id="KW-0812">Transmembrane</keyword>
<proteinExistence type="predicted"/>
<evidence type="ECO:0000256" key="1">
    <source>
        <dbReference type="SAM" id="MobiDB-lite"/>
    </source>
</evidence>
<dbReference type="EMBL" id="HBFR01016051">
    <property type="protein sequence ID" value="CAD8884489.1"/>
    <property type="molecule type" value="Transcribed_RNA"/>
</dbReference>
<evidence type="ECO:0000313" key="3">
    <source>
        <dbReference type="EMBL" id="CAD8884489.1"/>
    </source>
</evidence>
<dbReference type="Pfam" id="PF00300">
    <property type="entry name" value="His_Phos_1"/>
    <property type="match status" value="1"/>
</dbReference>
<dbReference type="AlphaFoldDB" id="A0A7S1BF43"/>
<gene>
    <name evidence="3" type="ORF">CHYS00102_LOCUS11686</name>
</gene>
<dbReference type="PROSITE" id="PS00175">
    <property type="entry name" value="PG_MUTASE"/>
    <property type="match status" value="1"/>
</dbReference>
<dbReference type="Gene3D" id="3.40.50.1240">
    <property type="entry name" value="Phosphoglycerate mutase-like"/>
    <property type="match status" value="1"/>
</dbReference>
<keyword evidence="2" id="KW-1133">Transmembrane helix</keyword>
<dbReference type="GO" id="GO:0003824">
    <property type="term" value="F:catalytic activity"/>
    <property type="evidence" value="ECO:0007669"/>
    <property type="project" value="InterPro"/>
</dbReference>
<sequence length="288" mass="31436">MSSAYASSNCNSSESDFALIHSAILSFVTSAICYSIHASRTKKNNPKTIAALPSETIDVPPASSIRQHLPGGTSSSSRRCGDFTVEDDETSFISEFSSEPVHQRRFSVYDPHSDIWGHLSKKTASQQTDAATEASDGIFFSRSLETDSDNVSYQGVSSNPVPANGRNIVCLPDVLVLVRHGESLGNVNSDLYSEIPDNAMPLTDFGWEQAYASGRVLKDTILEGLPKGNNGGLHFIVSPYVRTVETFHGIVSAWSDPRKVVSKNDEKGHMDHAEYMRAWCEFCSFGLT</sequence>
<dbReference type="PANTHER" id="PTHR46192">
    <property type="entry name" value="BROAD-RANGE ACID PHOSPHATASE DET1"/>
    <property type="match status" value="1"/>
</dbReference>
<dbReference type="InterPro" id="IPR029033">
    <property type="entry name" value="His_PPase_superfam"/>
</dbReference>
<keyword evidence="2" id="KW-0472">Membrane</keyword>
<feature type="region of interest" description="Disordered" evidence="1">
    <location>
        <begin position="60"/>
        <end position="80"/>
    </location>
</feature>